<protein>
    <submittedName>
        <fullName evidence="2">Uncharacterized protein</fullName>
    </submittedName>
</protein>
<feature type="region of interest" description="Disordered" evidence="1">
    <location>
        <begin position="83"/>
        <end position="121"/>
    </location>
</feature>
<comment type="caution">
    <text evidence="2">The sequence shown here is derived from an EMBL/GenBank/DDBJ whole genome shotgun (WGS) entry which is preliminary data.</text>
</comment>
<reference evidence="3" key="1">
    <citation type="journal article" date="2019" name="Int. J. Syst. Evol. Microbiol.">
        <title>The Global Catalogue of Microorganisms (GCM) 10K type strain sequencing project: providing services to taxonomists for standard genome sequencing and annotation.</title>
        <authorList>
            <consortium name="The Broad Institute Genomics Platform"/>
            <consortium name="The Broad Institute Genome Sequencing Center for Infectious Disease"/>
            <person name="Wu L."/>
            <person name="Ma J."/>
        </authorList>
    </citation>
    <scope>NUCLEOTIDE SEQUENCE [LARGE SCALE GENOMIC DNA]</scope>
    <source>
        <strain evidence="3">NBRC 106348</strain>
    </source>
</reference>
<sequence>MRERGALRAALAQVVTREVEDLGGPAGHRERDEEALERVVRDRVARLAAHGRALAHHARRRLLDLEPEPQAGVLVVRVDDEPVHPAGRRGLEPDVADGEARREPGAPAAARETRRPQPARRLLRHDRHQHLAVDGVADRLQARDLAEGVEAGVVERAQVLAPVRDARQACLVVEREHERDAAGAQVDRTGSAARLGRGERGVGRARGGVAAAL</sequence>
<proteinExistence type="predicted"/>
<accession>A0ABQ6I637</accession>
<name>A0ABQ6I637_9MICO</name>
<organism evidence="2 3">
    <name type="scientific">Luteimicrobium album</name>
    <dbReference type="NCBI Taxonomy" id="1054550"/>
    <lineage>
        <taxon>Bacteria</taxon>
        <taxon>Bacillati</taxon>
        <taxon>Actinomycetota</taxon>
        <taxon>Actinomycetes</taxon>
        <taxon>Micrococcales</taxon>
        <taxon>Luteimicrobium</taxon>
    </lineage>
</organism>
<dbReference type="Proteomes" id="UP001157091">
    <property type="component" value="Unassembled WGS sequence"/>
</dbReference>
<keyword evidence="3" id="KW-1185">Reference proteome</keyword>
<evidence type="ECO:0000256" key="1">
    <source>
        <dbReference type="SAM" id="MobiDB-lite"/>
    </source>
</evidence>
<dbReference type="EMBL" id="BSUK01000001">
    <property type="protein sequence ID" value="GMA25249.1"/>
    <property type="molecule type" value="Genomic_DNA"/>
</dbReference>
<evidence type="ECO:0000313" key="3">
    <source>
        <dbReference type="Proteomes" id="UP001157091"/>
    </source>
</evidence>
<gene>
    <name evidence="2" type="ORF">GCM10025864_30080</name>
</gene>
<evidence type="ECO:0000313" key="2">
    <source>
        <dbReference type="EMBL" id="GMA25249.1"/>
    </source>
</evidence>